<dbReference type="GO" id="GO:0008233">
    <property type="term" value="F:peptidase activity"/>
    <property type="evidence" value="ECO:0007669"/>
    <property type="project" value="UniProtKB-KW"/>
</dbReference>
<keyword evidence="2" id="KW-0378">Hydrolase</keyword>
<keyword evidence="1" id="KW-0812">Transmembrane</keyword>
<dbReference type="InterPro" id="IPR012340">
    <property type="entry name" value="NA-bd_OB-fold"/>
</dbReference>
<dbReference type="Proteomes" id="UP000244441">
    <property type="component" value="Chromosome"/>
</dbReference>
<feature type="transmembrane region" description="Helical" evidence="1">
    <location>
        <begin position="57"/>
        <end position="77"/>
    </location>
</feature>
<dbReference type="RefSeq" id="WP_108604625.1">
    <property type="nucleotide sequence ID" value="NZ_CP026604.1"/>
</dbReference>
<reference evidence="2 3" key="1">
    <citation type="submission" date="2018-01" db="EMBL/GenBank/DDBJ databases">
        <title>Genome sequence of a Cantenovulum-like bacteria.</title>
        <authorList>
            <person name="Tan W.R."/>
            <person name="Lau N.-S."/>
            <person name="Go F."/>
            <person name="Amirul A.-A.A."/>
        </authorList>
    </citation>
    <scope>NUCLEOTIDE SEQUENCE [LARGE SCALE GENOMIC DNA]</scope>
    <source>
        <strain evidence="2 3">CCB-QB4</strain>
    </source>
</reference>
<dbReference type="Gene3D" id="2.40.50.140">
    <property type="entry name" value="Nucleic acid-binding proteins"/>
    <property type="match status" value="1"/>
</dbReference>
<evidence type="ECO:0000313" key="3">
    <source>
        <dbReference type="Proteomes" id="UP000244441"/>
    </source>
</evidence>
<dbReference type="EMBL" id="CP026604">
    <property type="protein sequence ID" value="AWB68572.1"/>
    <property type="molecule type" value="Genomic_DNA"/>
</dbReference>
<sequence>MFEFISSHVPETLIAVGIILLTIEVAVLGFATFILFFFGISLLITGGAVWLGVLPDSLSAIALSNAIFTSCLALLLWKPLKNIQDKADNKMVKSDFTGLRFFVADEVSLNSKAQHKLSGILWTLKSHEVIPAGKEVEVIRAEVGVLWVKEI</sequence>
<keyword evidence="2" id="KW-0645">Protease</keyword>
<accession>A0A2S0VWM3</accession>
<gene>
    <name evidence="2" type="ORF">C2869_20165</name>
</gene>
<dbReference type="KEGG" id="cate:C2869_20165"/>
<dbReference type="AlphaFoldDB" id="A0A2S0VWM3"/>
<proteinExistence type="predicted"/>
<keyword evidence="1" id="KW-1133">Transmembrane helix</keyword>
<organism evidence="2 3">
    <name type="scientific">Saccharobesus litoralis</name>
    <dbReference type="NCBI Taxonomy" id="2172099"/>
    <lineage>
        <taxon>Bacteria</taxon>
        <taxon>Pseudomonadati</taxon>
        <taxon>Pseudomonadota</taxon>
        <taxon>Gammaproteobacteria</taxon>
        <taxon>Alteromonadales</taxon>
        <taxon>Alteromonadaceae</taxon>
        <taxon>Saccharobesus</taxon>
    </lineage>
</organism>
<protein>
    <submittedName>
        <fullName evidence="2">Activity regulator of membrane protease YbbK</fullName>
    </submittedName>
</protein>
<feature type="transmembrane region" description="Helical" evidence="1">
    <location>
        <begin position="12"/>
        <end position="45"/>
    </location>
</feature>
<name>A0A2S0VWM3_9ALTE</name>
<dbReference type="GO" id="GO:0006508">
    <property type="term" value="P:proteolysis"/>
    <property type="evidence" value="ECO:0007669"/>
    <property type="project" value="UniProtKB-KW"/>
</dbReference>
<evidence type="ECO:0000256" key="1">
    <source>
        <dbReference type="SAM" id="Phobius"/>
    </source>
</evidence>
<dbReference type="OrthoDB" id="7863671at2"/>
<keyword evidence="3" id="KW-1185">Reference proteome</keyword>
<keyword evidence="1" id="KW-0472">Membrane</keyword>
<evidence type="ECO:0000313" key="2">
    <source>
        <dbReference type="EMBL" id="AWB68572.1"/>
    </source>
</evidence>